<dbReference type="AlphaFoldDB" id="A0A931CTI0"/>
<reference evidence="1 2" key="1">
    <citation type="submission" date="2020-11" db="EMBL/GenBank/DDBJ databases">
        <title>Arthrobacter antarcticus sp. nov., isolated from Antarctic Soil.</title>
        <authorList>
            <person name="Li J."/>
        </authorList>
    </citation>
    <scope>NUCLEOTIDE SEQUENCE [LARGE SCALE GENOMIC DNA]</scope>
    <source>
        <strain evidence="1 2">Z1-20</strain>
    </source>
</reference>
<sequence>MTDLTPEGSFAITEPFIPTRHPSLKALQPLVGTWLLRGHLSGSDEVTITGRTTFSWLSGGFFLQQDAAINFMDTLIESREIIGYNAQSQALESSVYSNLAPDPWPYRWGIDGDVLTISVNYGPLDSTFKGNIRSFSGGWIPNPGADPTANVAYGIVSERTND</sequence>
<evidence type="ECO:0000313" key="2">
    <source>
        <dbReference type="Proteomes" id="UP000655366"/>
    </source>
</evidence>
<dbReference type="Pfam" id="PF07617">
    <property type="entry name" value="DUF1579"/>
    <property type="match status" value="1"/>
</dbReference>
<dbReference type="InterPro" id="IPR011473">
    <property type="entry name" value="DUF1579"/>
</dbReference>
<gene>
    <name evidence="1" type="ORF">IV500_17350</name>
</gene>
<dbReference type="Proteomes" id="UP000655366">
    <property type="component" value="Unassembled WGS sequence"/>
</dbReference>
<proteinExistence type="predicted"/>
<dbReference type="EMBL" id="JADNYM010000025">
    <property type="protein sequence ID" value="MBG0741139.1"/>
    <property type="molecule type" value="Genomic_DNA"/>
</dbReference>
<keyword evidence="2" id="KW-1185">Reference proteome</keyword>
<dbReference type="RefSeq" id="WP_196398072.1">
    <property type="nucleotide sequence ID" value="NZ_JADNYM010000025.1"/>
</dbReference>
<name>A0A931CTI0_9MICC</name>
<comment type="caution">
    <text evidence="1">The sequence shown here is derived from an EMBL/GenBank/DDBJ whole genome shotgun (WGS) entry which is preliminary data.</text>
</comment>
<organism evidence="1 2">
    <name type="scientific">Arthrobacter terrae</name>
    <dbReference type="NCBI Taxonomy" id="2935737"/>
    <lineage>
        <taxon>Bacteria</taxon>
        <taxon>Bacillati</taxon>
        <taxon>Actinomycetota</taxon>
        <taxon>Actinomycetes</taxon>
        <taxon>Micrococcales</taxon>
        <taxon>Micrococcaceae</taxon>
        <taxon>Arthrobacter</taxon>
    </lineage>
</organism>
<protein>
    <submittedName>
        <fullName evidence="1">DUF1579 family protein</fullName>
    </submittedName>
</protein>
<evidence type="ECO:0000313" key="1">
    <source>
        <dbReference type="EMBL" id="MBG0741139.1"/>
    </source>
</evidence>
<accession>A0A931CTI0</accession>